<dbReference type="OrthoDB" id="7784409at2"/>
<evidence type="ECO:0000256" key="5">
    <source>
        <dbReference type="SAM" id="SignalP"/>
    </source>
</evidence>
<evidence type="ECO:0000256" key="4">
    <source>
        <dbReference type="ARBA" id="ARBA00023136"/>
    </source>
</evidence>
<feature type="chain" id="PRO_5011003101" evidence="5">
    <location>
        <begin position="22"/>
        <end position="1937"/>
    </location>
</feature>
<organism evidence="7 8">
    <name type="scientific">Palleronia marisminoris</name>
    <dbReference type="NCBI Taxonomy" id="315423"/>
    <lineage>
        <taxon>Bacteria</taxon>
        <taxon>Pseudomonadati</taxon>
        <taxon>Pseudomonadota</taxon>
        <taxon>Alphaproteobacteria</taxon>
        <taxon>Rhodobacterales</taxon>
        <taxon>Roseobacteraceae</taxon>
        <taxon>Palleronia</taxon>
    </lineage>
</organism>
<proteinExistence type="predicted"/>
<evidence type="ECO:0000256" key="1">
    <source>
        <dbReference type="ARBA" id="ARBA00004167"/>
    </source>
</evidence>
<evidence type="ECO:0000313" key="7">
    <source>
        <dbReference type="EMBL" id="SLN50374.1"/>
    </source>
</evidence>
<keyword evidence="8" id="KW-1185">Reference proteome</keyword>
<name>A0A1Y5T242_9RHOB</name>
<dbReference type="STRING" id="315423.SAMN04488020_10635"/>
<keyword evidence="3" id="KW-1133">Transmembrane helix</keyword>
<dbReference type="InterPro" id="IPR007452">
    <property type="entry name" value="TamB_C"/>
</dbReference>
<keyword evidence="5" id="KW-0732">Signal</keyword>
<evidence type="ECO:0000256" key="3">
    <source>
        <dbReference type="ARBA" id="ARBA00022989"/>
    </source>
</evidence>
<evidence type="ECO:0000259" key="6">
    <source>
        <dbReference type="Pfam" id="PF04357"/>
    </source>
</evidence>
<dbReference type="PANTHER" id="PTHR36985:SF1">
    <property type="entry name" value="TRANSLOCATION AND ASSEMBLY MODULE SUBUNIT TAMB"/>
    <property type="match status" value="1"/>
</dbReference>
<dbReference type="PANTHER" id="PTHR36985">
    <property type="entry name" value="TRANSLOCATION AND ASSEMBLY MODULE SUBUNIT TAMB"/>
    <property type="match status" value="1"/>
</dbReference>
<feature type="signal peptide" evidence="5">
    <location>
        <begin position="1"/>
        <end position="21"/>
    </location>
</feature>
<gene>
    <name evidence="7" type="primary">tamB</name>
    <name evidence="7" type="ORF">PAM7066_02268</name>
</gene>
<comment type="subcellular location">
    <subcellularLocation>
        <location evidence="1">Membrane</location>
        <topology evidence="1">Single-pass membrane protein</topology>
    </subcellularLocation>
</comment>
<evidence type="ECO:0000256" key="2">
    <source>
        <dbReference type="ARBA" id="ARBA00022692"/>
    </source>
</evidence>
<dbReference type="GO" id="GO:0097347">
    <property type="term" value="C:TAM protein secretion complex"/>
    <property type="evidence" value="ECO:0007669"/>
    <property type="project" value="TreeGrafter"/>
</dbReference>
<sequence length="1937" mass="200769">MRKIARLCVLSLGLAAVPVAAQNTDAEDEDGGGFLENLIEDRLSSEGFQVEVRGFQGALSSRATIGQITIADAEGVWLTINDAVLDWNRSALLRGRLSVDEIAAAEILLPRLPQGEEQLDVPQPEAQPFSLPELPVSINIGQINAERIELGEPVIGEEAVITLEGSAQLANGEGEVDVRAERIDDELGIFQIAGSFENGSRQLEVNVALEEGPDGVVANLIDLPGRPALSASVEGSGPLSDFEAAIDLDTDGEDRLDGTVALRDVDDTSRFAVDLSGDVTALFAPTYRPFFGPNVSLEAEGARFPDGAIAVDELSLQAQALNLQGEVRIGPDNVPNLIDVTGEIANQDGTPVLLPVGEGIRVNRVGLDVDFDASESEEWSGEIVIEGLDQPGFAAERVALDGSGIIAGSGETLDVEAGFDFTAAGLSLDDGGLAQALGDEIDGRIELGYEAGEPILLNTLNLSGEGFSLEGSGEVDPDGENVPLSLTAALDAEDMSVFSGLAGRPLDGAASLDIDLTAEALSGAFDVTLEGRTQDLETGIAEVDPLLTGATLLDLAAERDETGLRVERLVLQNEQIDVTASADLSSDGGTAEIDARVEDLSLIDPTLSGPATLTATAARPEDVWQIDLNFEGAEAVVSGDVAIRELEAESPLAVFDLVVVADDLANFGAILDQPLSGAVDVSARGQGRLDLSNGNVVLDGTTTDIEIGQEEVDRLLSGRTDIDVSVRREGPQFTVPILSIENPQITVTGDAFYGAGQGAVDARILLDELGDVVPEMSGPADISLEAVEGEDGWVVDLDAIGAGARVVADVTVEDLQTVGISPRVAGSAEVSADDLSVFSSLANRELGGSVDLSLNGGGRFDLSEASVDAEGTARDLEIGIEEVDRLLSGVTELSVDAAKDGDVIDVNELSIENPQISVSGRGDINPGDSAAQLRVELDELGDVVPEMQGPATITLDATEEGDVWTLDVDASGAGAEIVADATIEDLRTEGVSPLVDGTAEVEVDDLSVFSSLANRELGGTVDMSLTGSGRFDLSEAAIDAEGTARNLEIGIEEVDRLLSGVTELSIDAAKDGDAIDVNELTLENPQISVQGQGDINPGDSSARLQVELDELGDVIPEMRGPATIILDATEDGDVWSLDVDATGAGAQIVADATVEDLRTEGVSPLVDGTAEVEVDDLSVFSRIANRELGGAVDLSLDGRTRFDLSEAAVEASGTTRNLAIGQPEVDRLLEGLTTFDVAAEKDGETLQIETLQVENPQINAVAEGSYGGPDANALQANVTVAELSDVLPELSGRATVNLVAEETGDAWQVALDGDGAGVVVDLLGEVSNLDATPAFDGRVNLQAQDISRFSRLAGRSLSGSVTLEAEGEAALDGSRFDGTANAQANNLRVGVPQVDQLLSGGTTTLTAEASRSGPNAPIQVQRFQLDAPGLDAQANGAILGGASNLTLDARLADLGAYVPNFSGPVTAQGSVGQSGSNITLDVALTGPQGLTARIDGTVAESFNQANIDITGDAPLRLANPYLGNRALSGTASYDLSLNGPLALTSLGGTVTVSGGRLVDPSVPFVLNDINGTAQIQGDQVVLNVTADKQEGGTLALAGTIGLSGGYPADLGVELNRVVVEDPRLYRTVANGRVTLTGPLTGGAVIGGTVILGQTEIRVPSTGLGATGPIPAGLVHVNEPKDVYRTRARADLVDAEDAEADAGPAVVYGLDLTILAEDQIFVRGRGLDAELGGQLTLGGTTANVIPTGRFELIRGRIDLLGQRITLTEGYVTLAGDFTPTIRLVARTETDDDVTVLIIVEGEATEPDITFSSEPELPEDEVLSRLLFGRSIDNISALQAAQLANAVATLSGRGGIGIIENLRESTGLDDLDVTTDEEGNVGLQAGAYLSENVYSSVNVDSEGEAEINLNLDVTDSITVRGAASNEGETSLGVFFERDY</sequence>
<keyword evidence="2" id="KW-0812">Transmembrane</keyword>
<dbReference type="EMBL" id="FWFV01000006">
    <property type="protein sequence ID" value="SLN50374.1"/>
    <property type="molecule type" value="Genomic_DNA"/>
</dbReference>
<keyword evidence="4" id="KW-0472">Membrane</keyword>
<protein>
    <submittedName>
        <fullName evidence="7">Translocation and assembly module TamB</fullName>
    </submittedName>
</protein>
<dbReference type="RefSeq" id="WP_085854245.1">
    <property type="nucleotide sequence ID" value="NZ_FOPF01000006.1"/>
</dbReference>
<dbReference type="Pfam" id="PF04357">
    <property type="entry name" value="TamB"/>
    <property type="match status" value="1"/>
</dbReference>
<dbReference type="GO" id="GO:0005886">
    <property type="term" value="C:plasma membrane"/>
    <property type="evidence" value="ECO:0007669"/>
    <property type="project" value="InterPro"/>
</dbReference>
<dbReference type="GO" id="GO:0009306">
    <property type="term" value="P:protein secretion"/>
    <property type="evidence" value="ECO:0007669"/>
    <property type="project" value="InterPro"/>
</dbReference>
<feature type="domain" description="Translocation and assembly module TamB C-terminal" evidence="6">
    <location>
        <begin position="1585"/>
        <end position="1937"/>
    </location>
</feature>
<reference evidence="7 8" key="1">
    <citation type="submission" date="2017-03" db="EMBL/GenBank/DDBJ databases">
        <authorList>
            <person name="Afonso C.L."/>
            <person name="Miller P.J."/>
            <person name="Scott M.A."/>
            <person name="Spackman E."/>
            <person name="Goraichik I."/>
            <person name="Dimitrov K.M."/>
            <person name="Suarez D.L."/>
            <person name="Swayne D.E."/>
        </authorList>
    </citation>
    <scope>NUCLEOTIDE SEQUENCE [LARGE SCALE GENOMIC DNA]</scope>
    <source>
        <strain evidence="7 8">CECT 7066</strain>
    </source>
</reference>
<dbReference type="Proteomes" id="UP000193870">
    <property type="component" value="Unassembled WGS sequence"/>
</dbReference>
<accession>A0A1Y5T242</accession>
<evidence type="ECO:0000313" key="8">
    <source>
        <dbReference type="Proteomes" id="UP000193870"/>
    </source>
</evidence>